<dbReference type="Proteomes" id="UP000051681">
    <property type="component" value="Unassembled WGS sequence"/>
</dbReference>
<accession>A0A0P1HCD0</accession>
<feature type="transmembrane region" description="Helical" evidence="1">
    <location>
        <begin position="37"/>
        <end position="54"/>
    </location>
</feature>
<gene>
    <name evidence="2" type="ORF">TM5383_01844</name>
</gene>
<reference evidence="2 3" key="1">
    <citation type="submission" date="2015-09" db="EMBL/GenBank/DDBJ databases">
        <authorList>
            <consortium name="Swine Surveillance"/>
        </authorList>
    </citation>
    <scope>NUCLEOTIDE SEQUENCE [LARGE SCALE GENOMIC DNA]</scope>
    <source>
        <strain evidence="2 3">CECT 8383</strain>
    </source>
</reference>
<feature type="transmembrane region" description="Helical" evidence="1">
    <location>
        <begin position="60"/>
        <end position="78"/>
    </location>
</feature>
<dbReference type="RefSeq" id="WP_082645439.1">
    <property type="nucleotide sequence ID" value="NZ_CYSF01000007.1"/>
</dbReference>
<proteinExistence type="predicted"/>
<sequence>MTPEFMPQMTPTTPLQEGESVQHSFHPDRAAYWRDHAWLAAGAMGCGMAILMILGNPHVWTGAIGGLAAIAVRAFYLASDELKARWDMTETRLLGPQGRNMRLVEIAKIRKLGSAVQVITHAGDKHLLKFQADREDTIARIERAQAMAGNR</sequence>
<evidence type="ECO:0000313" key="3">
    <source>
        <dbReference type="Proteomes" id="UP000051681"/>
    </source>
</evidence>
<keyword evidence="1" id="KW-0472">Membrane</keyword>
<evidence type="ECO:0008006" key="4">
    <source>
        <dbReference type="Google" id="ProtNLM"/>
    </source>
</evidence>
<protein>
    <recommendedName>
        <fullName evidence="4">DUF304 domain-containing protein</fullName>
    </recommendedName>
</protein>
<dbReference type="STRING" id="340021.TM5383_01844"/>
<name>A0A0P1HCD0_9RHOB</name>
<keyword evidence="1" id="KW-0812">Transmembrane</keyword>
<evidence type="ECO:0000313" key="2">
    <source>
        <dbReference type="EMBL" id="CUH84632.1"/>
    </source>
</evidence>
<evidence type="ECO:0000256" key="1">
    <source>
        <dbReference type="SAM" id="Phobius"/>
    </source>
</evidence>
<organism evidence="2 3">
    <name type="scientific">Thalassovita mediterranea</name>
    <dbReference type="NCBI Taxonomy" id="340021"/>
    <lineage>
        <taxon>Bacteria</taxon>
        <taxon>Pseudomonadati</taxon>
        <taxon>Pseudomonadota</taxon>
        <taxon>Alphaproteobacteria</taxon>
        <taxon>Rhodobacterales</taxon>
        <taxon>Roseobacteraceae</taxon>
        <taxon>Thalassovita</taxon>
    </lineage>
</organism>
<dbReference type="AlphaFoldDB" id="A0A0P1HCD0"/>
<dbReference type="EMBL" id="CYSF01000007">
    <property type="protein sequence ID" value="CUH84632.1"/>
    <property type="molecule type" value="Genomic_DNA"/>
</dbReference>
<keyword evidence="1" id="KW-1133">Transmembrane helix</keyword>
<keyword evidence="3" id="KW-1185">Reference proteome</keyword>